<dbReference type="Proteomes" id="UP000266723">
    <property type="component" value="Unassembled WGS sequence"/>
</dbReference>
<comment type="caution">
    <text evidence="2">The sequence shown here is derived from an EMBL/GenBank/DDBJ whole genome shotgun (WGS) entry which is preliminary data.</text>
</comment>
<organism evidence="2 3">
    <name type="scientific">Brassica cretica</name>
    <name type="common">Mustard</name>
    <dbReference type="NCBI Taxonomy" id="69181"/>
    <lineage>
        <taxon>Eukaryota</taxon>
        <taxon>Viridiplantae</taxon>
        <taxon>Streptophyta</taxon>
        <taxon>Embryophyta</taxon>
        <taxon>Tracheophyta</taxon>
        <taxon>Spermatophyta</taxon>
        <taxon>Magnoliopsida</taxon>
        <taxon>eudicotyledons</taxon>
        <taxon>Gunneridae</taxon>
        <taxon>Pentapetalae</taxon>
        <taxon>rosids</taxon>
        <taxon>malvids</taxon>
        <taxon>Brassicales</taxon>
        <taxon>Brassicaceae</taxon>
        <taxon>Brassiceae</taxon>
        <taxon>Brassica</taxon>
    </lineage>
</organism>
<feature type="region of interest" description="Disordered" evidence="1">
    <location>
        <begin position="1"/>
        <end position="96"/>
    </location>
</feature>
<accession>A0ABQ7C480</accession>
<feature type="compositionally biased region" description="Basic and acidic residues" evidence="1">
    <location>
        <begin position="37"/>
        <end position="46"/>
    </location>
</feature>
<keyword evidence="3" id="KW-1185">Reference proteome</keyword>
<evidence type="ECO:0000256" key="1">
    <source>
        <dbReference type="SAM" id="MobiDB-lite"/>
    </source>
</evidence>
<evidence type="ECO:0000313" key="2">
    <source>
        <dbReference type="EMBL" id="KAF3546819.1"/>
    </source>
</evidence>
<dbReference type="EMBL" id="QGKV02000832">
    <property type="protein sequence ID" value="KAF3546819.1"/>
    <property type="molecule type" value="Genomic_DNA"/>
</dbReference>
<reference evidence="2 3" key="1">
    <citation type="journal article" date="2020" name="BMC Genomics">
        <title>Intraspecific diversification of the crop wild relative Brassica cretica Lam. using demographic model selection.</title>
        <authorList>
            <person name="Kioukis A."/>
            <person name="Michalopoulou V.A."/>
            <person name="Briers L."/>
            <person name="Pirintsos S."/>
            <person name="Studholme D.J."/>
            <person name="Pavlidis P."/>
            <person name="Sarris P.F."/>
        </authorList>
    </citation>
    <scope>NUCLEOTIDE SEQUENCE [LARGE SCALE GENOMIC DNA]</scope>
    <source>
        <strain evidence="3">cv. PFS-1207/04</strain>
    </source>
</reference>
<name>A0ABQ7C480_BRACR</name>
<sequence length="126" mass="13992">MRIQSSSIDLKPSTFLEENPSSLMIPISSKMKQPNSGKERAVEKGEPPTTPDKGVTWSQKPAAIAKEEGKDAGTKSQLAIESYDATPETEPADHRRRRCVAGDKKPIWKTLLSLFLVKDQVWEQGK</sequence>
<evidence type="ECO:0000313" key="3">
    <source>
        <dbReference type="Proteomes" id="UP000266723"/>
    </source>
</evidence>
<proteinExistence type="predicted"/>
<protein>
    <submittedName>
        <fullName evidence="2">Uncharacterized protein</fullName>
    </submittedName>
</protein>
<gene>
    <name evidence="2" type="ORF">DY000_02004993</name>
</gene>